<dbReference type="PROSITE" id="PS00028">
    <property type="entry name" value="ZINC_FINGER_C2H2_1"/>
    <property type="match status" value="1"/>
</dbReference>
<evidence type="ECO:0000256" key="1">
    <source>
        <dbReference type="ARBA" id="ARBA00004123"/>
    </source>
</evidence>
<keyword evidence="5" id="KW-0862">Zinc</keyword>
<dbReference type="GO" id="GO:0006351">
    <property type="term" value="P:DNA-templated transcription"/>
    <property type="evidence" value="ECO:0007669"/>
    <property type="project" value="InterPro"/>
</dbReference>
<proteinExistence type="predicted"/>
<feature type="compositionally biased region" description="Low complexity" evidence="8">
    <location>
        <begin position="101"/>
        <end position="115"/>
    </location>
</feature>
<dbReference type="EMBL" id="KN846982">
    <property type="protein sequence ID" value="KIW97244.1"/>
    <property type="molecule type" value="Genomic_DNA"/>
</dbReference>
<reference evidence="10" key="1">
    <citation type="submission" date="2015-01" db="EMBL/GenBank/DDBJ databases">
        <title>The Genome Sequence of Cladophialophora bantiana CBS 173.52.</title>
        <authorList>
            <consortium name="The Broad Institute Genomics Platform"/>
            <person name="Cuomo C."/>
            <person name="de Hoog S."/>
            <person name="Gorbushina A."/>
            <person name="Stielow B."/>
            <person name="Teixiera M."/>
            <person name="Abouelleil A."/>
            <person name="Chapman S.B."/>
            <person name="Priest M."/>
            <person name="Young S.K."/>
            <person name="Wortman J."/>
            <person name="Nusbaum C."/>
            <person name="Birren B."/>
        </authorList>
    </citation>
    <scope>NUCLEOTIDE SEQUENCE [LARGE SCALE GENOMIC DNA]</scope>
    <source>
        <strain evidence="10">CBS 173.52</strain>
    </source>
</reference>
<dbReference type="GO" id="GO:0005634">
    <property type="term" value="C:nucleus"/>
    <property type="evidence" value="ECO:0007669"/>
    <property type="project" value="UniProtKB-SubCell"/>
</dbReference>
<evidence type="ECO:0000256" key="6">
    <source>
        <dbReference type="ARBA" id="ARBA00023242"/>
    </source>
</evidence>
<feature type="region of interest" description="Disordered" evidence="8">
    <location>
        <begin position="264"/>
        <end position="286"/>
    </location>
</feature>
<dbReference type="GO" id="GO:0000981">
    <property type="term" value="F:DNA-binding transcription factor activity, RNA polymerase II-specific"/>
    <property type="evidence" value="ECO:0007669"/>
    <property type="project" value="InterPro"/>
</dbReference>
<feature type="region of interest" description="Disordered" evidence="8">
    <location>
        <begin position="1"/>
        <end position="20"/>
    </location>
</feature>
<evidence type="ECO:0000256" key="4">
    <source>
        <dbReference type="ARBA" id="ARBA00022771"/>
    </source>
</evidence>
<dbReference type="PANTHER" id="PTHR40626:SF11">
    <property type="entry name" value="ZINC FINGER PROTEIN YPR022C"/>
    <property type="match status" value="1"/>
</dbReference>
<comment type="subcellular location">
    <subcellularLocation>
        <location evidence="1">Nucleus</location>
    </subcellularLocation>
</comment>
<feature type="compositionally biased region" description="Polar residues" evidence="8">
    <location>
        <begin position="127"/>
        <end position="139"/>
    </location>
</feature>
<feature type="compositionally biased region" description="Polar residues" evidence="8">
    <location>
        <begin position="264"/>
        <end position="279"/>
    </location>
</feature>
<dbReference type="Gene3D" id="3.30.160.60">
    <property type="entry name" value="Classic Zinc Finger"/>
    <property type="match status" value="1"/>
</dbReference>
<dbReference type="GO" id="GO:0008270">
    <property type="term" value="F:zinc ion binding"/>
    <property type="evidence" value="ECO:0007669"/>
    <property type="project" value="UniProtKB-KW"/>
</dbReference>
<feature type="compositionally biased region" description="Polar residues" evidence="8">
    <location>
        <begin position="82"/>
        <end position="99"/>
    </location>
</feature>
<dbReference type="GO" id="GO:0000785">
    <property type="term" value="C:chromatin"/>
    <property type="evidence" value="ECO:0007669"/>
    <property type="project" value="TreeGrafter"/>
</dbReference>
<keyword evidence="2" id="KW-0479">Metal-binding</keyword>
<keyword evidence="3" id="KW-0677">Repeat</keyword>
<dbReference type="GO" id="GO:0000978">
    <property type="term" value="F:RNA polymerase II cis-regulatory region sequence-specific DNA binding"/>
    <property type="evidence" value="ECO:0007669"/>
    <property type="project" value="InterPro"/>
</dbReference>
<dbReference type="CDD" id="cd12148">
    <property type="entry name" value="fungal_TF_MHR"/>
    <property type="match status" value="1"/>
</dbReference>
<feature type="compositionally biased region" description="Polar residues" evidence="8">
    <location>
        <begin position="1"/>
        <end position="10"/>
    </location>
</feature>
<sequence length="884" mass="98078">MANTPSTSPNPGMRSEHDPQTLQPVAIRAGKGKKCPFCSREFYKADHFHRHIRSHTKEKPFRCHICRKAYPRQIHRQDSDVTESCTRATPNEAPQTAYQDASPSANSTSTSRSRSMNLEVSRPTLYEKQSTPASHSSGRSLGYGHHENVQDSYATIASSFPQASPSQDPSSNPIGAMQSLEDRIHGAATFSQSQIAAPMLSSPAVAEHDATLNAQTNQINFNGPLETHPFMEPLTDIHSGHWLLEDDFDFTVFEPMGFSSTLHEPQLINHDNNPKSSHQQKTEKPKFRPAVLDLRQIWYIQVSGMENEPELDSGTATPRDAATTTLDNIDETYRVRMASKLRPPLRDEPLPSIDFMNLCIHLFFTRFNVALPLIHSPSFRPTHSNALLVLSICSAGCLSLGSEASAKTGSMLFERVNKAILVAPWERVLPRPNDQTWNIVKASIIGQTYALLSGDPAHRATAAAYHGSLIALARHHKLFNPAPAFYLPDDLSTEDLDKAWRTWATQEELRRIAVLLYIHDAEIAALFHHEPVFRHNAGHIPTVSSPELFSAPSASTWASLLRAEQRESQFGSPDYRAEITSSFNVGHGTIRGESQSNPLLQRGMKYRNILNVYNNLSGISASICECRHLDLLSFTMVSKFESDLLTWYASTPKGFKVSSDASTQTEAPFSLLPLWHYNFLTLSTDLNVLEIAVGKEGNEIAPATRESVLSWITSLDSKRCLLHALFLQNLIVSTNMGALVAIHTPRILFSAAICWYCYMLYLPECPSASISWTSPFPAGMFEPLNSLPEIQLLREGKSLDPTNIYPVPHILDETLAALPKILAANIAEMKASTLCVIECILRRLGTSGISLRFADIIQAFISGETKSTRVDQYTVQQISQPTAA</sequence>
<evidence type="ECO:0000256" key="5">
    <source>
        <dbReference type="ARBA" id="ARBA00022833"/>
    </source>
</evidence>
<keyword evidence="11" id="KW-1185">Reference proteome</keyword>
<dbReference type="PROSITE" id="PS50157">
    <property type="entry name" value="ZINC_FINGER_C2H2_2"/>
    <property type="match status" value="1"/>
</dbReference>
<dbReference type="RefSeq" id="XP_016623913.1">
    <property type="nucleotide sequence ID" value="XM_016760392.1"/>
</dbReference>
<dbReference type="AlphaFoldDB" id="A0A0D2IK99"/>
<evidence type="ECO:0000256" key="7">
    <source>
        <dbReference type="PROSITE-ProRule" id="PRU00042"/>
    </source>
</evidence>
<feature type="region of interest" description="Disordered" evidence="8">
    <location>
        <begin position="75"/>
        <end position="145"/>
    </location>
</feature>
<dbReference type="HOGENOM" id="CLU_009001_1_0_1"/>
<dbReference type="Proteomes" id="UP000053789">
    <property type="component" value="Unassembled WGS sequence"/>
</dbReference>
<evidence type="ECO:0000256" key="2">
    <source>
        <dbReference type="ARBA" id="ARBA00022723"/>
    </source>
</evidence>
<accession>A0A0D2IK99</accession>
<dbReference type="OrthoDB" id="10018191at2759"/>
<dbReference type="GeneID" id="27695564"/>
<protein>
    <recommendedName>
        <fullName evidence="9">C2H2-type domain-containing protein</fullName>
    </recommendedName>
</protein>
<evidence type="ECO:0000256" key="3">
    <source>
        <dbReference type="ARBA" id="ARBA00022737"/>
    </source>
</evidence>
<gene>
    <name evidence="10" type="ORF">Z519_02636</name>
</gene>
<evidence type="ECO:0000256" key="8">
    <source>
        <dbReference type="SAM" id="MobiDB-lite"/>
    </source>
</evidence>
<evidence type="ECO:0000313" key="11">
    <source>
        <dbReference type="Proteomes" id="UP000053789"/>
    </source>
</evidence>
<dbReference type="Pfam" id="PF04082">
    <property type="entry name" value="Fungal_trans"/>
    <property type="match status" value="1"/>
</dbReference>
<feature type="domain" description="C2H2-type" evidence="9">
    <location>
        <begin position="33"/>
        <end position="60"/>
    </location>
</feature>
<evidence type="ECO:0000313" key="10">
    <source>
        <dbReference type="EMBL" id="KIW97244.1"/>
    </source>
</evidence>
<keyword evidence="4 7" id="KW-0863">Zinc-finger</keyword>
<evidence type="ECO:0000259" key="9">
    <source>
        <dbReference type="PROSITE" id="PS50157"/>
    </source>
</evidence>
<keyword evidence="6" id="KW-0539">Nucleus</keyword>
<dbReference type="InterPro" id="IPR051059">
    <property type="entry name" value="VerF-like"/>
</dbReference>
<dbReference type="SUPFAM" id="SSF57667">
    <property type="entry name" value="beta-beta-alpha zinc fingers"/>
    <property type="match status" value="1"/>
</dbReference>
<dbReference type="InterPro" id="IPR013087">
    <property type="entry name" value="Znf_C2H2_type"/>
</dbReference>
<dbReference type="PANTHER" id="PTHR40626">
    <property type="entry name" value="MIP31509P"/>
    <property type="match status" value="1"/>
</dbReference>
<dbReference type="InterPro" id="IPR007219">
    <property type="entry name" value="XnlR_reg_dom"/>
</dbReference>
<dbReference type="InterPro" id="IPR036236">
    <property type="entry name" value="Znf_C2H2_sf"/>
</dbReference>
<name>A0A0D2IK99_CLAB1</name>
<organism evidence="10 11">
    <name type="scientific">Cladophialophora bantiana (strain ATCC 10958 / CBS 173.52 / CDC B-1940 / NIH 8579)</name>
    <name type="common">Xylohypha bantiana</name>
    <dbReference type="NCBI Taxonomy" id="1442370"/>
    <lineage>
        <taxon>Eukaryota</taxon>
        <taxon>Fungi</taxon>
        <taxon>Dikarya</taxon>
        <taxon>Ascomycota</taxon>
        <taxon>Pezizomycotina</taxon>
        <taxon>Eurotiomycetes</taxon>
        <taxon>Chaetothyriomycetidae</taxon>
        <taxon>Chaetothyriales</taxon>
        <taxon>Herpotrichiellaceae</taxon>
        <taxon>Cladophialophora</taxon>
    </lineage>
</organism>